<keyword evidence="2" id="KW-1185">Reference proteome</keyword>
<evidence type="ECO:0000313" key="1">
    <source>
        <dbReference type="EMBL" id="KAI0053027.1"/>
    </source>
</evidence>
<dbReference type="EMBL" id="MU275842">
    <property type="protein sequence ID" value="KAI0053027.1"/>
    <property type="molecule type" value="Genomic_DNA"/>
</dbReference>
<dbReference type="Proteomes" id="UP000814033">
    <property type="component" value="Unassembled WGS sequence"/>
</dbReference>
<proteinExistence type="predicted"/>
<name>A0ACB8SA07_9AGAM</name>
<reference evidence="1" key="1">
    <citation type="submission" date="2021-02" db="EMBL/GenBank/DDBJ databases">
        <authorList>
            <consortium name="DOE Joint Genome Institute"/>
            <person name="Ahrendt S."/>
            <person name="Looney B.P."/>
            <person name="Miyauchi S."/>
            <person name="Morin E."/>
            <person name="Drula E."/>
            <person name="Courty P.E."/>
            <person name="Chicoki N."/>
            <person name="Fauchery L."/>
            <person name="Kohler A."/>
            <person name="Kuo A."/>
            <person name="Labutti K."/>
            <person name="Pangilinan J."/>
            <person name="Lipzen A."/>
            <person name="Riley R."/>
            <person name="Andreopoulos W."/>
            <person name="He G."/>
            <person name="Johnson J."/>
            <person name="Barry K.W."/>
            <person name="Grigoriev I.V."/>
            <person name="Nagy L."/>
            <person name="Hibbett D."/>
            <person name="Henrissat B."/>
            <person name="Matheny P.B."/>
            <person name="Labbe J."/>
            <person name="Martin F."/>
        </authorList>
    </citation>
    <scope>NUCLEOTIDE SEQUENCE</scope>
    <source>
        <strain evidence="1">FP105234-sp</strain>
    </source>
</reference>
<accession>A0ACB8SA07</accession>
<protein>
    <submittedName>
        <fullName evidence="1">Uncharacterized protein</fullName>
    </submittedName>
</protein>
<organism evidence="1 2">
    <name type="scientific">Auriscalpium vulgare</name>
    <dbReference type="NCBI Taxonomy" id="40419"/>
    <lineage>
        <taxon>Eukaryota</taxon>
        <taxon>Fungi</taxon>
        <taxon>Dikarya</taxon>
        <taxon>Basidiomycota</taxon>
        <taxon>Agaricomycotina</taxon>
        <taxon>Agaricomycetes</taxon>
        <taxon>Russulales</taxon>
        <taxon>Auriscalpiaceae</taxon>
        <taxon>Auriscalpium</taxon>
    </lineage>
</organism>
<reference evidence="1" key="2">
    <citation type="journal article" date="2022" name="New Phytol.">
        <title>Evolutionary transition to the ectomycorrhizal habit in the genomes of a hyperdiverse lineage of mushroom-forming fungi.</title>
        <authorList>
            <person name="Looney B."/>
            <person name="Miyauchi S."/>
            <person name="Morin E."/>
            <person name="Drula E."/>
            <person name="Courty P.E."/>
            <person name="Kohler A."/>
            <person name="Kuo A."/>
            <person name="LaButti K."/>
            <person name="Pangilinan J."/>
            <person name="Lipzen A."/>
            <person name="Riley R."/>
            <person name="Andreopoulos W."/>
            <person name="He G."/>
            <person name="Johnson J."/>
            <person name="Nolan M."/>
            <person name="Tritt A."/>
            <person name="Barry K.W."/>
            <person name="Grigoriev I.V."/>
            <person name="Nagy L.G."/>
            <person name="Hibbett D."/>
            <person name="Henrissat B."/>
            <person name="Matheny P.B."/>
            <person name="Labbe J."/>
            <person name="Martin F.M."/>
        </authorList>
    </citation>
    <scope>NUCLEOTIDE SEQUENCE</scope>
    <source>
        <strain evidence="1">FP105234-sp</strain>
    </source>
</reference>
<evidence type="ECO:0000313" key="2">
    <source>
        <dbReference type="Proteomes" id="UP000814033"/>
    </source>
</evidence>
<comment type="caution">
    <text evidence="1">The sequence shown here is derived from an EMBL/GenBank/DDBJ whole genome shotgun (WGS) entry which is preliminary data.</text>
</comment>
<sequence>MSSTTIGKPSKSPDAPYSIHVEIPERFYTVPMGAVLVGTVIGMVRGARAVKLRFLAENAHRPPTTVRGWYFYNKTKNYKMMLGGLARGGSDAAKLGFTALGWVTFEEMLTRLGWDDVREMGAGLGTSVLFAGVYRLPVKTAWRAGVLGAVVGTTMGGMRWAQRTLRGAQAGAGGAGGGGSL</sequence>
<gene>
    <name evidence="1" type="ORF">FA95DRAFT_1531808</name>
</gene>